<evidence type="ECO:0000313" key="1">
    <source>
        <dbReference type="EMBL" id="SUE34628.1"/>
    </source>
</evidence>
<dbReference type="AlphaFoldDB" id="A0A379MSL7"/>
<sequence>MWPLGKGPIATRDTIVRIDTVRIIEKDTAVTQQLDRIQHREAIFQGIHRGMVALIWRRIVAATAALDTLVLLLSAPNPANTMFHVSGLPIRQAARAWYEVQLRNQLPE</sequence>
<dbReference type="EMBL" id="UGVL01000001">
    <property type="protein sequence ID" value="SUE34628.1"/>
    <property type="molecule type" value="Genomic_DNA"/>
</dbReference>
<name>A0A379MSL7_9BACT</name>
<evidence type="ECO:0000313" key="2">
    <source>
        <dbReference type="Proteomes" id="UP000255233"/>
    </source>
</evidence>
<proteinExistence type="predicted"/>
<protein>
    <submittedName>
        <fullName evidence="1">Uncharacterized protein</fullName>
    </submittedName>
</protein>
<keyword evidence="2" id="KW-1185">Reference proteome</keyword>
<accession>A0A379MSL7</accession>
<gene>
    <name evidence="1" type="ORF">NCTC11190_01860</name>
</gene>
<organism evidence="1 2">
    <name type="scientific">Rikenella microfusus</name>
    <dbReference type="NCBI Taxonomy" id="28139"/>
    <lineage>
        <taxon>Bacteria</taxon>
        <taxon>Pseudomonadati</taxon>
        <taxon>Bacteroidota</taxon>
        <taxon>Bacteroidia</taxon>
        <taxon>Bacteroidales</taxon>
        <taxon>Rikenellaceae</taxon>
        <taxon>Rikenella</taxon>
    </lineage>
</organism>
<reference evidence="1 2" key="1">
    <citation type="submission" date="2018-06" db="EMBL/GenBank/DDBJ databases">
        <authorList>
            <consortium name="Pathogen Informatics"/>
            <person name="Doyle S."/>
        </authorList>
    </citation>
    <scope>NUCLEOTIDE SEQUENCE [LARGE SCALE GENOMIC DNA]</scope>
    <source>
        <strain evidence="1 2">NCTC11190</strain>
    </source>
</reference>
<dbReference type="Proteomes" id="UP000255233">
    <property type="component" value="Unassembled WGS sequence"/>
</dbReference>